<dbReference type="Pfam" id="PF00300">
    <property type="entry name" value="His_Phos_1"/>
    <property type="match status" value="1"/>
</dbReference>
<evidence type="ECO:0000313" key="2">
    <source>
        <dbReference type="EMBL" id="CAX43183.1"/>
    </source>
</evidence>
<dbReference type="CDD" id="cd07067">
    <property type="entry name" value="HP_PGM_like"/>
    <property type="match status" value="1"/>
</dbReference>
<dbReference type="EMBL" id="FM992690">
    <property type="protein sequence ID" value="CAX43183.1"/>
    <property type="molecule type" value="Genomic_DNA"/>
</dbReference>
<dbReference type="SUPFAM" id="SSF53254">
    <property type="entry name" value="Phosphoglycerate mutase-like"/>
    <property type="match status" value="1"/>
</dbReference>
<dbReference type="KEGG" id="cdu:CD36_86880"/>
<dbReference type="InterPro" id="IPR050275">
    <property type="entry name" value="PGM_Phosphatase"/>
</dbReference>
<reference evidence="2 3" key="1">
    <citation type="journal article" date="2009" name="Genome Res.">
        <title>Comparative genomics of the fungal pathogens Candida dubliniensis and Candida albicans.</title>
        <authorList>
            <person name="Jackson A.P."/>
            <person name="Gamble J.A."/>
            <person name="Yeomans T."/>
            <person name="Moran G.P."/>
            <person name="Saunders D."/>
            <person name="Harris D."/>
            <person name="Aslett M."/>
            <person name="Barrell J.F."/>
            <person name="Butler G."/>
            <person name="Citiulo F."/>
            <person name="Coleman D.C."/>
            <person name="de Groot P.W.J."/>
            <person name="Goodwin T.J."/>
            <person name="Quail M.A."/>
            <person name="McQuillan J."/>
            <person name="Munro C.A."/>
            <person name="Pain A."/>
            <person name="Poulter R.T."/>
            <person name="Rajandream M.A."/>
            <person name="Renauld H."/>
            <person name="Spiering M.J."/>
            <person name="Tivey A."/>
            <person name="Gow N.A.R."/>
            <person name="Barrell B."/>
            <person name="Sullivan D.J."/>
            <person name="Berriman M."/>
        </authorList>
    </citation>
    <scope>NUCLEOTIDE SEQUENCE [LARGE SCALE GENOMIC DNA]</scope>
    <source>
        <strain evidence="3">CD36 / ATCC MYA-646 / CBS 7987 / NCPF 3949 / NRRL Y-17841</strain>
    </source>
</reference>
<protein>
    <submittedName>
        <fullName evidence="2">Phosphomutase, putative</fullName>
    </submittedName>
</protein>
<gene>
    <name evidence="1" type="ordered locus">Cd36_86880</name>
    <name evidence="2" type="ORF">CD36_86880</name>
</gene>
<accession>B9WES1</accession>
<dbReference type="PANTHER" id="PTHR48100">
    <property type="entry name" value="BROAD-SPECIFICITY PHOSPHATASE YOR283W-RELATED"/>
    <property type="match status" value="1"/>
</dbReference>
<dbReference type="Gene3D" id="3.40.50.1240">
    <property type="entry name" value="Phosphoglycerate mutase-like"/>
    <property type="match status" value="1"/>
</dbReference>
<dbReference type="InterPro" id="IPR029033">
    <property type="entry name" value="His_PPase_superfam"/>
</dbReference>
<proteinExistence type="predicted"/>
<dbReference type="VEuPathDB" id="FungiDB:CD36_86880"/>
<name>B9WES1_CANDC</name>
<dbReference type="InterPro" id="IPR013078">
    <property type="entry name" value="His_Pase_superF_clade-1"/>
</dbReference>
<dbReference type="GO" id="GO:0005737">
    <property type="term" value="C:cytoplasm"/>
    <property type="evidence" value="ECO:0007669"/>
    <property type="project" value="TreeGrafter"/>
</dbReference>
<dbReference type="eggNOG" id="KOG4754">
    <property type="taxonomic scope" value="Eukaryota"/>
</dbReference>
<evidence type="ECO:0000313" key="3">
    <source>
        <dbReference type="Proteomes" id="UP000002605"/>
    </source>
</evidence>
<evidence type="ECO:0000313" key="1">
    <source>
        <dbReference type="CGD" id="CAL0000165765"/>
    </source>
</evidence>
<dbReference type="OrthoDB" id="496981at2759"/>
<keyword evidence="3" id="KW-1185">Reference proteome</keyword>
<sequence>MSKNIPNQADVVDAKISDTDRQQYEQLLLKYYQEDKTKSYWEFSIVPGIFKQSLPETDATKFDTIKEHFGIIPNWDDIIKKLNELNNQVNSNEIQYKLMFLARHGQGYHNVKHNENPQLWDDYWSHLNTDGKIVWGPDPELTELGIEQAKDNNIAWNQEIINNINKNKKLIIPTKFFTSPFRRSIDTLINTWNNIIDLQKIKPLIQENWRETIGDHTCDKRSTRSIIIEKYQSLGFIIESDFEEEDIYWKSDWRESVAEQAIRQNKGLQQLFNDNPFDQIVSITSHSGSIRTQLLVLGHRPFAIGTGGMIPVFVKGVKVAQKLKE</sequence>
<dbReference type="GeneID" id="8046974"/>
<dbReference type="GO" id="GO:0016791">
    <property type="term" value="F:phosphatase activity"/>
    <property type="evidence" value="ECO:0007669"/>
    <property type="project" value="TreeGrafter"/>
</dbReference>
<dbReference type="AlphaFoldDB" id="B9WES1"/>
<dbReference type="PANTHER" id="PTHR48100:SF1">
    <property type="entry name" value="HISTIDINE PHOSPHATASE FAMILY PROTEIN-RELATED"/>
    <property type="match status" value="1"/>
</dbReference>
<dbReference type="CGD" id="CAL0000165765">
    <property type="gene designation" value="Cd36_86880"/>
</dbReference>
<dbReference type="FunFam" id="3.40.50.1240:FF:000054">
    <property type="entry name" value="Putative phosphomutase"/>
    <property type="match status" value="1"/>
</dbReference>
<dbReference type="HOGENOM" id="CLU_039184_0_2_1"/>
<dbReference type="RefSeq" id="XP_002419588.1">
    <property type="nucleotide sequence ID" value="XM_002419543.1"/>
</dbReference>
<organism evidence="2 3">
    <name type="scientific">Candida dubliniensis (strain CD36 / ATCC MYA-646 / CBS 7987 / NCPF 3949 / NRRL Y-17841)</name>
    <name type="common">Yeast</name>
    <dbReference type="NCBI Taxonomy" id="573826"/>
    <lineage>
        <taxon>Eukaryota</taxon>
        <taxon>Fungi</taxon>
        <taxon>Dikarya</taxon>
        <taxon>Ascomycota</taxon>
        <taxon>Saccharomycotina</taxon>
        <taxon>Pichiomycetes</taxon>
        <taxon>Debaryomycetaceae</taxon>
        <taxon>Candida/Lodderomyces clade</taxon>
        <taxon>Candida</taxon>
    </lineage>
</organism>
<dbReference type="Proteomes" id="UP000002605">
    <property type="component" value="Chromosome 3"/>
</dbReference>